<dbReference type="OrthoDB" id="1641132at2759"/>
<organism evidence="7 8">
    <name type="scientific">Pichia sorbitophila (strain ATCC MYA-4447 / BCRC 22081 / CBS 7064 / NBRC 10061 / NRRL Y-12695)</name>
    <name type="common">Hybrid yeast</name>
    <dbReference type="NCBI Taxonomy" id="559304"/>
    <lineage>
        <taxon>Eukaryota</taxon>
        <taxon>Fungi</taxon>
        <taxon>Dikarya</taxon>
        <taxon>Ascomycota</taxon>
        <taxon>Saccharomycotina</taxon>
        <taxon>Pichiomycetes</taxon>
        <taxon>Debaryomycetaceae</taxon>
        <taxon>Millerozyma</taxon>
    </lineage>
</organism>
<accession>G8Y2N5</accession>
<dbReference type="Proteomes" id="UP000005222">
    <property type="component" value="Chromosome M"/>
</dbReference>
<dbReference type="PANTHER" id="PTHR23241:SF102">
    <property type="entry name" value="LD23009P"/>
    <property type="match status" value="1"/>
</dbReference>
<feature type="transmembrane region" description="Helical" evidence="5">
    <location>
        <begin position="15"/>
        <end position="40"/>
    </location>
</feature>
<dbReference type="InParanoid" id="G8Y2N5"/>
<evidence type="ECO:0000256" key="1">
    <source>
        <dbReference type="ARBA" id="ARBA00004370"/>
    </source>
</evidence>
<dbReference type="HOGENOM" id="CLU_094297_2_0_1"/>
<protein>
    <submittedName>
        <fullName evidence="7">Piso0_005693 protein</fullName>
    </submittedName>
</protein>
<dbReference type="AlphaFoldDB" id="G8Y2N5"/>
<gene>
    <name evidence="7" type="primary">Piso0_005693</name>
    <name evidence="7" type="ORF">GNLVRS01_PISO0M20274g</name>
</gene>
<dbReference type="Pfam" id="PF13664">
    <property type="entry name" value="DUF4149"/>
    <property type="match status" value="1"/>
</dbReference>
<dbReference type="GO" id="GO:0016020">
    <property type="term" value="C:membrane"/>
    <property type="evidence" value="ECO:0007669"/>
    <property type="project" value="UniProtKB-SubCell"/>
</dbReference>
<dbReference type="PANTHER" id="PTHR23241">
    <property type="entry name" value="LATE EMBRYOGENESIS ABUNDANT PLANTS LEA-RELATED"/>
    <property type="match status" value="1"/>
</dbReference>
<keyword evidence="3 5" id="KW-1133">Transmembrane helix</keyword>
<feature type="transmembrane region" description="Helical" evidence="5">
    <location>
        <begin position="52"/>
        <end position="72"/>
    </location>
</feature>
<keyword evidence="8" id="KW-1185">Reference proteome</keyword>
<proteinExistence type="predicted"/>
<dbReference type="EMBL" id="FO082047">
    <property type="protein sequence ID" value="CCE86046.1"/>
    <property type="molecule type" value="Genomic_DNA"/>
</dbReference>
<dbReference type="InterPro" id="IPR025423">
    <property type="entry name" value="TMEM205-like"/>
</dbReference>
<evidence type="ECO:0000259" key="6">
    <source>
        <dbReference type="Pfam" id="PF13664"/>
    </source>
</evidence>
<comment type="subcellular location">
    <subcellularLocation>
        <location evidence="1">Membrane</location>
    </subcellularLocation>
</comment>
<sequence>MINVLGLNTRVPYHALFYSFVFGGSVFHSFVVSPIAFKVLPRQEFGRLQNHIFPGYFLGQTLAPLILGLTTPLKLCPFSIGVLAVSGLAGALNYFVLLPSCQQVKAEREKLVADKKHEKIENGVSVPTKEYTELSKKFGFYHGISTLLNLGSIVTLGVYGLLLSRKMIK</sequence>
<name>G8Y2N5_PICSO</name>
<keyword evidence="2 5" id="KW-0812">Transmembrane</keyword>
<dbReference type="InterPro" id="IPR053009">
    <property type="entry name" value="Xanthocillin_Biosynth-Assoc"/>
</dbReference>
<evidence type="ECO:0000313" key="7">
    <source>
        <dbReference type="EMBL" id="CCE86046.1"/>
    </source>
</evidence>
<dbReference type="eggNOG" id="ENOG502S0PF">
    <property type="taxonomic scope" value="Eukaryota"/>
</dbReference>
<dbReference type="FunCoup" id="G8Y2N5">
    <property type="interactions" value="127"/>
</dbReference>
<reference evidence="7 8" key="1">
    <citation type="journal article" date="2012" name="G3 (Bethesda)">
        <title>Pichia sorbitophila, an interspecies yeast hybrid reveals early steps of genome resolution following polyploidization.</title>
        <authorList>
            <person name="Leh Louis V."/>
            <person name="Despons L."/>
            <person name="Friedrich A."/>
            <person name="Martin T."/>
            <person name="Durrens P."/>
            <person name="Casaregola S."/>
            <person name="Neuveglise C."/>
            <person name="Fairhead C."/>
            <person name="Marck C."/>
            <person name="Cruz J.A."/>
            <person name="Straub M.L."/>
            <person name="Kugler V."/>
            <person name="Sacerdot C."/>
            <person name="Uzunov Z."/>
            <person name="Thierry A."/>
            <person name="Weiss S."/>
            <person name="Bleykasten C."/>
            <person name="De Montigny J."/>
            <person name="Jacques N."/>
            <person name="Jung P."/>
            <person name="Lemaire M."/>
            <person name="Mallet S."/>
            <person name="Morel G."/>
            <person name="Richard G.F."/>
            <person name="Sarkar A."/>
            <person name="Savel G."/>
            <person name="Schacherer J."/>
            <person name="Seret M.L."/>
            <person name="Talla E."/>
            <person name="Samson G."/>
            <person name="Jubin C."/>
            <person name="Poulain J."/>
            <person name="Vacherie B."/>
            <person name="Barbe V."/>
            <person name="Pelletier E."/>
            <person name="Sherman D.J."/>
            <person name="Westhof E."/>
            <person name="Weissenbach J."/>
            <person name="Baret P.V."/>
            <person name="Wincker P."/>
            <person name="Gaillardin C."/>
            <person name="Dujon B."/>
            <person name="Souciet J.L."/>
        </authorList>
    </citation>
    <scope>NUCLEOTIDE SEQUENCE [LARGE SCALE GENOMIC DNA]</scope>
    <source>
        <strain evidence="8">ATCC MYA-4447 / BCRC 22081 / CBS 7064 / NBRC 10061 / NRRL Y-12695</strain>
    </source>
</reference>
<dbReference type="OMA" id="HIILMGT"/>
<keyword evidence="4 5" id="KW-0472">Membrane</keyword>
<feature type="transmembrane region" description="Helical" evidence="5">
    <location>
        <begin position="78"/>
        <end position="98"/>
    </location>
</feature>
<evidence type="ECO:0000256" key="4">
    <source>
        <dbReference type="ARBA" id="ARBA00023136"/>
    </source>
</evidence>
<evidence type="ECO:0000256" key="5">
    <source>
        <dbReference type="SAM" id="Phobius"/>
    </source>
</evidence>
<feature type="domain" description="TMEM205-like" evidence="6">
    <location>
        <begin position="16"/>
        <end position="109"/>
    </location>
</feature>
<evidence type="ECO:0000313" key="8">
    <source>
        <dbReference type="Proteomes" id="UP000005222"/>
    </source>
</evidence>
<dbReference type="STRING" id="559304.G8Y2N5"/>
<evidence type="ECO:0000256" key="2">
    <source>
        <dbReference type="ARBA" id="ARBA00022692"/>
    </source>
</evidence>
<evidence type="ECO:0000256" key="3">
    <source>
        <dbReference type="ARBA" id="ARBA00022989"/>
    </source>
</evidence>
<feature type="transmembrane region" description="Helical" evidence="5">
    <location>
        <begin position="138"/>
        <end position="162"/>
    </location>
</feature>